<keyword evidence="2" id="KW-1185">Reference proteome</keyword>
<accession>I1DY38</accession>
<evidence type="ECO:0000313" key="1">
    <source>
        <dbReference type="EMBL" id="GAB58966.1"/>
    </source>
</evidence>
<sequence length="43" mass="4761">MPGVTETNKNVGINAPSNARLTITTSAANWRYFGRLQQRQQGL</sequence>
<organism evidence="1 2">
    <name type="scientific">Rheinheimera nanhaiensis E407-8</name>
    <dbReference type="NCBI Taxonomy" id="562729"/>
    <lineage>
        <taxon>Bacteria</taxon>
        <taxon>Pseudomonadati</taxon>
        <taxon>Pseudomonadota</taxon>
        <taxon>Gammaproteobacteria</taxon>
        <taxon>Chromatiales</taxon>
        <taxon>Chromatiaceae</taxon>
        <taxon>Rheinheimera</taxon>
    </lineage>
</organism>
<dbReference type="EMBL" id="BAFK01000009">
    <property type="protein sequence ID" value="GAB58966.1"/>
    <property type="molecule type" value="Genomic_DNA"/>
</dbReference>
<protein>
    <submittedName>
        <fullName evidence="1">Uncharacterized protein</fullName>
    </submittedName>
</protein>
<reference evidence="1 2" key="1">
    <citation type="journal article" date="2012" name="J. Bacteriol.">
        <title>Genome Sequence of the Protease-Producing Bacterium Rheinheimera nanhaiensis E407-8T, Isolated from Deep-Sea Sediment of the South China Sea.</title>
        <authorList>
            <person name="Zhang X.-Y."/>
            <person name="Zhang Y.-J."/>
            <person name="Qin Q.-L."/>
            <person name="Xie B.-B."/>
            <person name="Chen X.-L."/>
            <person name="Zhou B.-C."/>
            <person name="Zhang Y.-Z."/>
        </authorList>
    </citation>
    <scope>NUCLEOTIDE SEQUENCE [LARGE SCALE GENOMIC DNA]</scope>
    <source>
        <strain evidence="1 2">E407-8</strain>
    </source>
</reference>
<dbReference type="AlphaFoldDB" id="I1DY38"/>
<name>I1DY38_9GAMM</name>
<dbReference type="Proteomes" id="UP000004374">
    <property type="component" value="Unassembled WGS sequence"/>
</dbReference>
<gene>
    <name evidence="1" type="ORF">RNAN_1954</name>
</gene>
<proteinExistence type="predicted"/>
<evidence type="ECO:0000313" key="2">
    <source>
        <dbReference type="Proteomes" id="UP000004374"/>
    </source>
</evidence>
<comment type="caution">
    <text evidence="1">The sequence shown here is derived from an EMBL/GenBank/DDBJ whole genome shotgun (WGS) entry which is preliminary data.</text>
</comment>